<proteinExistence type="predicted"/>
<dbReference type="Proteomes" id="UP001387100">
    <property type="component" value="Unassembled WGS sequence"/>
</dbReference>
<dbReference type="InterPro" id="IPR008407">
    <property type="entry name" value="Brnchd-chn_aa_trnsp_AzlD"/>
</dbReference>
<comment type="caution">
    <text evidence="2">The sequence shown here is derived from an EMBL/GenBank/DDBJ whole genome shotgun (WGS) entry which is preliminary data.</text>
</comment>
<gene>
    <name evidence="2" type="ORF">WDZ17_16050</name>
</gene>
<keyword evidence="3" id="KW-1185">Reference proteome</keyword>
<evidence type="ECO:0000313" key="3">
    <source>
        <dbReference type="Proteomes" id="UP001387100"/>
    </source>
</evidence>
<protein>
    <submittedName>
        <fullName evidence="2">AzlD domain-containing protein</fullName>
    </submittedName>
</protein>
<dbReference type="Pfam" id="PF05437">
    <property type="entry name" value="AzlD"/>
    <property type="match status" value="1"/>
</dbReference>
<feature type="transmembrane region" description="Helical" evidence="1">
    <location>
        <begin position="36"/>
        <end position="55"/>
    </location>
</feature>
<reference evidence="2 3" key="1">
    <citation type="journal article" date="2017" name="Int. J. Syst. Evol. Microbiol.">
        <title>Pseudokineococcus basanitobsidens sp. nov., isolated from volcanic rock.</title>
        <authorList>
            <person name="Lee D.W."/>
            <person name="Park M.Y."/>
            <person name="Kim J.J."/>
            <person name="Kim B.S."/>
        </authorList>
    </citation>
    <scope>NUCLEOTIDE SEQUENCE [LARGE SCALE GENOMIC DNA]</scope>
    <source>
        <strain evidence="2 3">DSM 103726</strain>
    </source>
</reference>
<dbReference type="RefSeq" id="WP_339576190.1">
    <property type="nucleotide sequence ID" value="NZ_JBBIAA010000034.1"/>
</dbReference>
<name>A0ABU8RNX4_9ACTN</name>
<keyword evidence="1" id="KW-1133">Transmembrane helix</keyword>
<evidence type="ECO:0000313" key="2">
    <source>
        <dbReference type="EMBL" id="MEJ5946810.1"/>
    </source>
</evidence>
<organism evidence="2 3">
    <name type="scientific">Pseudokineococcus basanitobsidens</name>
    <dbReference type="NCBI Taxonomy" id="1926649"/>
    <lineage>
        <taxon>Bacteria</taxon>
        <taxon>Bacillati</taxon>
        <taxon>Actinomycetota</taxon>
        <taxon>Actinomycetes</taxon>
        <taxon>Kineosporiales</taxon>
        <taxon>Kineosporiaceae</taxon>
        <taxon>Pseudokineococcus</taxon>
    </lineage>
</organism>
<keyword evidence="1" id="KW-0812">Transmembrane</keyword>
<dbReference type="EMBL" id="JBBIAA010000034">
    <property type="protein sequence ID" value="MEJ5946810.1"/>
    <property type="molecule type" value="Genomic_DNA"/>
</dbReference>
<sequence>MTWLAVLLGAVGCYLLKLAGGLLPEEVLESPRVRRVTGMLPVVLLAALVSTQTVGDGRDVVLDPRAAGVAVALVAALLRAPFLLVVALGAGTAALVRLLG</sequence>
<accession>A0ABU8RNX4</accession>
<feature type="transmembrane region" description="Helical" evidence="1">
    <location>
        <begin position="6"/>
        <end position="24"/>
    </location>
</feature>
<evidence type="ECO:0000256" key="1">
    <source>
        <dbReference type="SAM" id="Phobius"/>
    </source>
</evidence>
<keyword evidence="1" id="KW-0472">Membrane</keyword>
<feature type="transmembrane region" description="Helical" evidence="1">
    <location>
        <begin position="67"/>
        <end position="96"/>
    </location>
</feature>